<dbReference type="AlphaFoldDB" id="A3LR13"/>
<keyword evidence="2" id="KW-1185">Reference proteome</keyword>
<dbReference type="OMA" id="FCLIVEN"/>
<evidence type="ECO:0000313" key="2">
    <source>
        <dbReference type="Proteomes" id="UP000002258"/>
    </source>
</evidence>
<protein>
    <submittedName>
        <fullName evidence="1">Uncharacterized protein</fullName>
    </submittedName>
</protein>
<dbReference type="HOGENOM" id="CLU_612669_0_0_1"/>
<dbReference type="GeneID" id="4837724"/>
<name>A3LR13_PICST</name>
<accession>A3LR13</accession>
<evidence type="ECO:0000313" key="1">
    <source>
        <dbReference type="EMBL" id="ABN65657.2"/>
    </source>
</evidence>
<proteinExistence type="predicted"/>
<dbReference type="EMBL" id="CP000497">
    <property type="protein sequence ID" value="ABN65657.2"/>
    <property type="molecule type" value="Genomic_DNA"/>
</dbReference>
<dbReference type="KEGG" id="pic:PICST_30524"/>
<organism evidence="1 2">
    <name type="scientific">Scheffersomyces stipitis (strain ATCC 58785 / CBS 6054 / NBRC 10063 / NRRL Y-11545)</name>
    <name type="common">Yeast</name>
    <name type="synonym">Pichia stipitis</name>
    <dbReference type="NCBI Taxonomy" id="322104"/>
    <lineage>
        <taxon>Eukaryota</taxon>
        <taxon>Fungi</taxon>
        <taxon>Dikarya</taxon>
        <taxon>Ascomycota</taxon>
        <taxon>Saccharomycotina</taxon>
        <taxon>Pichiomycetes</taxon>
        <taxon>Debaryomycetaceae</taxon>
        <taxon>Scheffersomyces</taxon>
    </lineage>
</organism>
<gene>
    <name evidence="1" type="ORF">PICST_30524</name>
</gene>
<sequence>MNPFVPKSGKDNSFQSAQFTLERAVRNIGKYKETMASEASPPTKKSASLQLTSDLWNVYDQLQVFKNTDTLCFALREGFYYALADIELVDDCHDLFDVRKQIFDWMFDSVSQCHSQSVVLEKDVRWQLANTLEHYLKHFTKYRYMHKTLVDYMKELIHTTLDLYSKYISVLEIWFQQQVPDKRRLKFFILDIISNLYFIERDREQLENIMLIITLSKKCKVFYDWMVQNSLLDYSFMSNLLVRYNENLQAMESFTNPSITGPPTIDNFGYVELLSDFSDVLLKVDKNWGLQLFGSFELHVMNNVLSTTSVFNTQLILHTLNMLSYKKAFFYLSTLFTNNLLIQVLKEVTLEDLDLLFTLLDNILEENTPLVKAIFLSESSEQTESIDGPLNLYQLRIEGMRIIQDSHLSYGEITSRHYKIHAKYNSPNLGLHFNEKSYFSRIKRKIE</sequence>
<dbReference type="Proteomes" id="UP000002258">
    <property type="component" value="Chromosome 3"/>
</dbReference>
<dbReference type="InParanoid" id="A3LR13"/>
<dbReference type="RefSeq" id="XP_001383686.2">
    <property type="nucleotide sequence ID" value="XM_001383649.1"/>
</dbReference>
<reference evidence="1 2" key="1">
    <citation type="journal article" date="2007" name="Nat. Biotechnol.">
        <title>Genome sequence of the lignocellulose-bioconverting and xylose-fermenting yeast Pichia stipitis.</title>
        <authorList>
            <person name="Jeffries T.W."/>
            <person name="Grigoriev I.V."/>
            <person name="Grimwood J."/>
            <person name="Laplaza J.M."/>
            <person name="Aerts A."/>
            <person name="Salamov A."/>
            <person name="Schmutz J."/>
            <person name="Lindquist E."/>
            <person name="Dehal P."/>
            <person name="Shapiro H."/>
            <person name="Jin Y.S."/>
            <person name="Passoth V."/>
            <person name="Richardson P.M."/>
        </authorList>
    </citation>
    <scope>NUCLEOTIDE SEQUENCE [LARGE SCALE GENOMIC DNA]</scope>
    <source>
        <strain evidence="2">ATCC 58785 / CBS 6054 / NBRC 10063 / NRRL Y-11545</strain>
    </source>
</reference>